<dbReference type="AlphaFoldDB" id="A0A1U7ZIA8"/>
<evidence type="ECO:0000313" key="6">
    <source>
        <dbReference type="RefSeq" id="XP_010247436.1"/>
    </source>
</evidence>
<dbReference type="InterPro" id="IPR004181">
    <property type="entry name" value="Znf_MIZ"/>
</dbReference>
<keyword evidence="3" id="KW-0862">Zinc</keyword>
<proteinExistence type="predicted"/>
<organism evidence="5 6">
    <name type="scientific">Nelumbo nucifera</name>
    <name type="common">Sacred lotus</name>
    <dbReference type="NCBI Taxonomy" id="4432"/>
    <lineage>
        <taxon>Eukaryota</taxon>
        <taxon>Viridiplantae</taxon>
        <taxon>Streptophyta</taxon>
        <taxon>Embryophyta</taxon>
        <taxon>Tracheophyta</taxon>
        <taxon>Spermatophyta</taxon>
        <taxon>Magnoliopsida</taxon>
        <taxon>Proteales</taxon>
        <taxon>Nelumbonaceae</taxon>
        <taxon>Nelumbo</taxon>
    </lineage>
</organism>
<keyword evidence="2" id="KW-0863">Zinc-finger</keyword>
<keyword evidence="1" id="KW-0479">Metal-binding</keyword>
<evidence type="ECO:0000256" key="3">
    <source>
        <dbReference type="ARBA" id="ARBA00022833"/>
    </source>
</evidence>
<dbReference type="GO" id="GO:0016925">
    <property type="term" value="P:protein sumoylation"/>
    <property type="evidence" value="ECO:0000318"/>
    <property type="project" value="GO_Central"/>
</dbReference>
<dbReference type="InterPro" id="IPR013083">
    <property type="entry name" value="Znf_RING/FYVE/PHD"/>
</dbReference>
<dbReference type="GO" id="GO:0008270">
    <property type="term" value="F:zinc ion binding"/>
    <property type="evidence" value="ECO:0007669"/>
    <property type="project" value="UniProtKB-KW"/>
</dbReference>
<dbReference type="FunCoup" id="A0A1U7ZIA8">
    <property type="interactions" value="721"/>
</dbReference>
<evidence type="ECO:0000256" key="2">
    <source>
        <dbReference type="ARBA" id="ARBA00022771"/>
    </source>
</evidence>
<evidence type="ECO:0000256" key="1">
    <source>
        <dbReference type="ARBA" id="ARBA00022723"/>
    </source>
</evidence>
<dbReference type="Gene3D" id="3.30.40.10">
    <property type="entry name" value="Zinc/RING finger domain, C3HC4 (zinc finger)"/>
    <property type="match status" value="1"/>
</dbReference>
<gene>
    <name evidence="6" type="primary">LOC104590459</name>
</gene>
<dbReference type="PANTHER" id="PTHR10782">
    <property type="entry name" value="ZINC FINGER MIZ DOMAIN-CONTAINING PROTEIN"/>
    <property type="match status" value="1"/>
</dbReference>
<dbReference type="PROSITE" id="PS51044">
    <property type="entry name" value="ZF_SP_RING"/>
    <property type="match status" value="1"/>
</dbReference>
<evidence type="ECO:0000256" key="4">
    <source>
        <dbReference type="SAM" id="MobiDB-lite"/>
    </source>
</evidence>
<feature type="compositionally biased region" description="Polar residues" evidence="4">
    <location>
        <begin position="412"/>
        <end position="432"/>
    </location>
</feature>
<keyword evidence="5" id="KW-1185">Reference proteome</keyword>
<protein>
    <submittedName>
        <fullName evidence="6">E4 SUMO-protein ligase PIAL1-like isoform X1</fullName>
    </submittedName>
</protein>
<dbReference type="OrthoDB" id="10263264at2759"/>
<dbReference type="KEGG" id="nnu:104590459"/>
<reference evidence="6" key="1">
    <citation type="submission" date="2025-08" db="UniProtKB">
        <authorList>
            <consortium name="RefSeq"/>
        </authorList>
    </citation>
    <scope>IDENTIFICATION</scope>
</reference>
<dbReference type="GO" id="GO:0000785">
    <property type="term" value="C:chromatin"/>
    <property type="evidence" value="ECO:0000318"/>
    <property type="project" value="GO_Central"/>
</dbReference>
<dbReference type="GeneID" id="104590459"/>
<feature type="region of interest" description="Disordered" evidence="4">
    <location>
        <begin position="412"/>
        <end position="433"/>
    </location>
</feature>
<name>A0A1U7ZIA8_NELNU</name>
<dbReference type="PANTHER" id="PTHR10782:SF4">
    <property type="entry name" value="TONALLI, ISOFORM E"/>
    <property type="match status" value="1"/>
</dbReference>
<dbReference type="eggNOG" id="KOG2169">
    <property type="taxonomic scope" value="Eukaryota"/>
</dbReference>
<feature type="region of interest" description="Disordered" evidence="4">
    <location>
        <begin position="793"/>
        <end position="860"/>
    </location>
</feature>
<evidence type="ECO:0000313" key="5">
    <source>
        <dbReference type="Proteomes" id="UP000189703"/>
    </source>
</evidence>
<dbReference type="STRING" id="4432.A0A1U7ZIA8"/>
<dbReference type="GO" id="GO:0061665">
    <property type="term" value="F:SUMO ligase activity"/>
    <property type="evidence" value="ECO:0000318"/>
    <property type="project" value="GO_Central"/>
</dbReference>
<dbReference type="CDD" id="cd16650">
    <property type="entry name" value="SP-RING_PIAS-like"/>
    <property type="match status" value="1"/>
</dbReference>
<dbReference type="OMA" id="TIMEKFY"/>
<dbReference type="Pfam" id="PF02891">
    <property type="entry name" value="zf-MIZ"/>
    <property type="match status" value="1"/>
</dbReference>
<accession>A0A1U7ZIA8</accession>
<dbReference type="RefSeq" id="XP_010247436.1">
    <property type="nucleotide sequence ID" value="XM_010249134.2"/>
</dbReference>
<dbReference type="Proteomes" id="UP000189703">
    <property type="component" value="Unplaced"/>
</dbReference>
<sequence length="947" mass="102517">MAGATHQLPPVSNAGAVSTAIGNPASALHINKLFVATVAERLSMQLNAQRSNPQELSGLCITMARGIDLAVAWNQVPARVEELPPICRKVCQHSKETIFQAAIMVLMISVKNACKCGWFSAKDTEDLLSLAKEIENLFCSGGCANIEPSHSLPVISNVMTRFYPRIRMGHILTCLQIKPGYGAFVTDFQISKTMVSATKESIRLFVAQTDHTETSSCIISPPQVNFLLNGRGVDRRVYISMDSGPQFPTNLKSMLKYGTNLLQAVGHFNAKYIIAVAFMSDVASSDNPELQDYVQPAVSSLDSEVIEGPSRISLNCPISRTRIKTPVKGHLCKHHQCFDYDNFMEINSRRPSWRCPHCNQTVCCTDIRIDQNMVKVLREVAEGVADVIIAADGSWKPVFENDDSVHQTQNTTCQEDGSEQSIPTKFSKSNNPDDVVDLTMGDDGNNIMDSSQIEDRKPFHDNYQFLGAARNFTVPLEVSSASEQVHNAASHTEDNIWSGILSSISSASYGSLAPSTRFDTVVGDSESIPANFMPAPVLTDAVSPALNRGSVDVCGTIQPTTSIPQSQFCGPYNLQLQQSQFGNSMVSSEYGRSSIRHVSRTPIAIQALPAQTQMPSSHQRQRTNLNSLMPNVAVSSVPQSSPFISPITDGLNVNGSDTERQQQFSRPIMNPLAVPDIASSSMHNHSTTQRQDHQERQYISNQALRQAVGVTAASHIPGAYRSSSRLPSEPQNLLLQQAPHTRVSQTLTQSASLLRPPTNFPLSQIQQGGAQGVIGQATAGAINQHAWHMAGVQRAGQTTRPPPAVPVQLQAPRASSVAMNTDGLRMGEQRGSMKAMVQPVSTAGSSEELPSEQNWRPTGRMRGSLAGRAYSAAIGHLMIQPTQTQPSQAPLPPSNQISAPADTTQLQVLIANSINAHGPVSQAYQRIRDAAARAGTLGVLPERSQGV</sequence>